<keyword evidence="1" id="KW-1133">Transmembrane helix</keyword>
<keyword evidence="1" id="KW-0472">Membrane</keyword>
<name>A0ABV8Q1V1_9BACT</name>
<accession>A0ABV8Q1V1</accession>
<organism evidence="2 3">
    <name type="scientific">Parasediminibacterium paludis</name>
    <dbReference type="NCBI Taxonomy" id="908966"/>
    <lineage>
        <taxon>Bacteria</taxon>
        <taxon>Pseudomonadati</taxon>
        <taxon>Bacteroidota</taxon>
        <taxon>Chitinophagia</taxon>
        <taxon>Chitinophagales</taxon>
        <taxon>Chitinophagaceae</taxon>
        <taxon>Parasediminibacterium</taxon>
    </lineage>
</organism>
<dbReference type="RefSeq" id="WP_379014936.1">
    <property type="nucleotide sequence ID" value="NZ_JBHSDC010000027.1"/>
</dbReference>
<evidence type="ECO:0000313" key="3">
    <source>
        <dbReference type="Proteomes" id="UP001595906"/>
    </source>
</evidence>
<reference evidence="3" key="1">
    <citation type="journal article" date="2019" name="Int. J. Syst. Evol. Microbiol.">
        <title>The Global Catalogue of Microorganisms (GCM) 10K type strain sequencing project: providing services to taxonomists for standard genome sequencing and annotation.</title>
        <authorList>
            <consortium name="The Broad Institute Genomics Platform"/>
            <consortium name="The Broad Institute Genome Sequencing Center for Infectious Disease"/>
            <person name="Wu L."/>
            <person name="Ma J."/>
        </authorList>
    </citation>
    <scope>NUCLEOTIDE SEQUENCE [LARGE SCALE GENOMIC DNA]</scope>
    <source>
        <strain evidence="3">CECT 8010</strain>
    </source>
</reference>
<proteinExistence type="predicted"/>
<protein>
    <recommendedName>
        <fullName evidence="4">DUF1640 domain-containing protein</fullName>
    </recommendedName>
</protein>
<evidence type="ECO:0008006" key="4">
    <source>
        <dbReference type="Google" id="ProtNLM"/>
    </source>
</evidence>
<comment type="caution">
    <text evidence="2">The sequence shown here is derived from an EMBL/GenBank/DDBJ whole genome shotgun (WGS) entry which is preliminary data.</text>
</comment>
<dbReference type="Proteomes" id="UP001595906">
    <property type="component" value="Unassembled WGS sequence"/>
</dbReference>
<keyword evidence="1" id="KW-0812">Transmembrane</keyword>
<evidence type="ECO:0000313" key="2">
    <source>
        <dbReference type="EMBL" id="MFC4232901.1"/>
    </source>
</evidence>
<keyword evidence="3" id="KW-1185">Reference proteome</keyword>
<feature type="transmembrane region" description="Helical" evidence="1">
    <location>
        <begin position="84"/>
        <end position="106"/>
    </location>
</feature>
<dbReference type="EMBL" id="JBHSDC010000027">
    <property type="protein sequence ID" value="MFC4232901.1"/>
    <property type="molecule type" value="Genomic_DNA"/>
</dbReference>
<evidence type="ECO:0000256" key="1">
    <source>
        <dbReference type="SAM" id="Phobius"/>
    </source>
</evidence>
<sequence length="107" mass="12434">MTASQHIKFYDFFRQQLNIDDAKAKVFVEEVEKLIEQKFDSEKQNFASMSSLEKVDFKIDMLRQEVKTIAAETKSEIKSEINKLIVWIIATMFASGAFFITLAKIFL</sequence>
<gene>
    <name evidence="2" type="ORF">ACFOW1_13445</name>
</gene>